<keyword evidence="4" id="KW-0472">Membrane</keyword>
<keyword evidence="8" id="KW-1185">Reference proteome</keyword>
<dbReference type="PANTHER" id="PTHR28293:SF1">
    <property type="entry name" value="NUCLEAR RIM PROTEIN 1"/>
    <property type="match status" value="1"/>
</dbReference>
<reference evidence="7" key="1">
    <citation type="submission" date="2021-02" db="EMBL/GenBank/DDBJ databases">
        <authorList>
            <person name="Nieuwenhuis M."/>
            <person name="Van De Peppel L.J.J."/>
        </authorList>
    </citation>
    <scope>NUCLEOTIDE SEQUENCE</scope>
    <source>
        <strain evidence="7">D49</strain>
    </source>
</reference>
<name>A0A9P7FTA7_9AGAR</name>
<feature type="coiled-coil region" evidence="5">
    <location>
        <begin position="698"/>
        <end position="725"/>
    </location>
</feature>
<feature type="compositionally biased region" description="Basic residues" evidence="6">
    <location>
        <begin position="343"/>
        <end position="354"/>
    </location>
</feature>
<accession>A0A9P7FTA7</accession>
<evidence type="ECO:0008006" key="9">
    <source>
        <dbReference type="Google" id="ProtNLM"/>
    </source>
</evidence>
<evidence type="ECO:0000256" key="2">
    <source>
        <dbReference type="ARBA" id="ARBA00022692"/>
    </source>
</evidence>
<feature type="region of interest" description="Disordered" evidence="6">
    <location>
        <begin position="557"/>
        <end position="592"/>
    </location>
</feature>
<feature type="region of interest" description="Disordered" evidence="6">
    <location>
        <begin position="341"/>
        <end position="432"/>
    </location>
</feature>
<comment type="caution">
    <text evidence="7">The sequence shown here is derived from an EMBL/GenBank/DDBJ whole genome shotgun (WGS) entry which is preliminary data.</text>
</comment>
<keyword evidence="2" id="KW-0812">Transmembrane</keyword>
<dbReference type="PANTHER" id="PTHR28293">
    <property type="entry name" value="NUCLEAR RIM PROTEIN 1"/>
    <property type="match status" value="1"/>
</dbReference>
<keyword evidence="3" id="KW-1133">Transmembrane helix</keyword>
<reference evidence="7" key="2">
    <citation type="submission" date="2021-10" db="EMBL/GenBank/DDBJ databases">
        <title>Phylogenomics reveals ancestral predisposition of the termite-cultivated fungus Termitomyces towards a domesticated lifestyle.</title>
        <authorList>
            <person name="Auxier B."/>
            <person name="Grum-Grzhimaylo A."/>
            <person name="Cardenas M.E."/>
            <person name="Lodge J.D."/>
            <person name="Laessoe T."/>
            <person name="Pedersen O."/>
            <person name="Smith M.E."/>
            <person name="Kuyper T.W."/>
            <person name="Franco-Molano E.A."/>
            <person name="Baroni T.J."/>
            <person name="Aanen D.K."/>
        </authorList>
    </citation>
    <scope>NUCLEOTIDE SEQUENCE</scope>
    <source>
        <strain evidence="7">D49</strain>
    </source>
</reference>
<proteinExistence type="predicted"/>
<dbReference type="EMBL" id="JABCKI010006016">
    <property type="protein sequence ID" value="KAG5635838.1"/>
    <property type="molecule type" value="Genomic_DNA"/>
</dbReference>
<evidence type="ECO:0000256" key="6">
    <source>
        <dbReference type="SAM" id="MobiDB-lite"/>
    </source>
</evidence>
<keyword evidence="5" id="KW-0175">Coiled coil</keyword>
<evidence type="ECO:0000313" key="8">
    <source>
        <dbReference type="Proteomes" id="UP000717328"/>
    </source>
</evidence>
<dbReference type="GO" id="GO:0012505">
    <property type="term" value="C:endomembrane system"/>
    <property type="evidence" value="ECO:0007669"/>
    <property type="project" value="UniProtKB-SubCell"/>
</dbReference>
<evidence type="ECO:0000256" key="3">
    <source>
        <dbReference type="ARBA" id="ARBA00022989"/>
    </source>
</evidence>
<dbReference type="OrthoDB" id="3363151at2759"/>
<feature type="region of interest" description="Disordered" evidence="6">
    <location>
        <begin position="20"/>
        <end position="49"/>
    </location>
</feature>
<comment type="subcellular location">
    <subcellularLocation>
        <location evidence="1">Endomembrane system</location>
        <topology evidence="1">Multi-pass membrane protein</topology>
    </subcellularLocation>
</comment>
<dbReference type="Gene3D" id="1.10.287.1490">
    <property type="match status" value="1"/>
</dbReference>
<dbReference type="GO" id="GO:0043007">
    <property type="term" value="P:maintenance of rDNA"/>
    <property type="evidence" value="ECO:0007669"/>
    <property type="project" value="TreeGrafter"/>
</dbReference>
<evidence type="ECO:0000256" key="5">
    <source>
        <dbReference type="SAM" id="Coils"/>
    </source>
</evidence>
<dbReference type="Proteomes" id="UP000717328">
    <property type="component" value="Unassembled WGS sequence"/>
</dbReference>
<gene>
    <name evidence="7" type="ORF">H0H81_009978</name>
</gene>
<feature type="compositionally biased region" description="Pro residues" evidence="6">
    <location>
        <begin position="361"/>
        <end position="415"/>
    </location>
</feature>
<evidence type="ECO:0000313" key="7">
    <source>
        <dbReference type="EMBL" id="KAG5635838.1"/>
    </source>
</evidence>
<dbReference type="AlphaFoldDB" id="A0A9P7FTA7"/>
<organism evidence="7 8">
    <name type="scientific">Sphagnurus paluster</name>
    <dbReference type="NCBI Taxonomy" id="117069"/>
    <lineage>
        <taxon>Eukaryota</taxon>
        <taxon>Fungi</taxon>
        <taxon>Dikarya</taxon>
        <taxon>Basidiomycota</taxon>
        <taxon>Agaricomycotina</taxon>
        <taxon>Agaricomycetes</taxon>
        <taxon>Agaricomycetidae</taxon>
        <taxon>Agaricales</taxon>
        <taxon>Tricholomatineae</taxon>
        <taxon>Lyophyllaceae</taxon>
        <taxon>Sphagnurus</taxon>
    </lineage>
</organism>
<protein>
    <recommendedName>
        <fullName evidence="9">C3H1-type domain-containing protein</fullName>
    </recommendedName>
</protein>
<dbReference type="Pfam" id="PF10332">
    <property type="entry name" value="DUF2418"/>
    <property type="match status" value="1"/>
</dbReference>
<sequence>MGVYRSPASTPSISSSIPFDWNAARSRKPPPYGMPLQNKTRKSTSTPAKRVVRKKGIIERITSIPSTIAFEIALFPNNVPLPSPKTSGRLVGGGLHLLHLCVRVSQIRKVPDSDVGWEDMYREGEGTSWFDWVCTLCLVRDARLIGRRPFRAALLNAVYLFTRIRVYRLHQRSDPVSSPNARFVSAELDFEPLETPSLAARMRTQTGYAFSYSWRWLLNLKPPTRPGQATGRMSRVQQLDLHAMSYWYETLVKDREIIAAEVMSEYNEGFVYPRVNPVRRDVAVMTHESEIVNVWERRQSYLEDGQPRKEGGCFMGRDCRFVHPTDPDWHDADIPTFFDRTPARYRRRSPSPRRRASDYSLPPPSSALSTRPPPASASTLPPPPTASTAASPPPPSPAMQPPPPTPSLPPLPAPPSFLSRKPDPQPESSPEELKSIWAERIKLLADCVTARQQVSNIEADVASIERLIHTNGFEAFPDEDKRRIEGERAALVTKRDDIRKRRDDAIAVLINTRSWPAAPITGAEQQENEKLHDMLKHVAELQATAAEINSLFTELREQDDPSATGDSTPMDVDPDPQAQARPLKRRRLAGNRVDTQHGPTQVELEEVRDKLAELEGHYATFQNDMFAHAHEQREDMEERLETRVEEMKEYIASLPPAAPQDAYKEVRENIDLTGSQVEELAKTVGELFLSVDAQNKEISGLKLRIDQSHAEMAQMREQFKDLLEAHPKNQKRIEALEAGIDAYMNSPPAVPQPNLTHEQLVHLLEEPLVDMVRENIRPLVEQLRDLVQQLLRQQNEEMYKALWGKLSLTLHMVETVSQRMDLMGRLHAQTSAQAPGAMPVQPPAST</sequence>
<dbReference type="GO" id="GO:0007096">
    <property type="term" value="P:regulation of exit from mitosis"/>
    <property type="evidence" value="ECO:0007669"/>
    <property type="project" value="TreeGrafter"/>
</dbReference>
<dbReference type="InterPro" id="IPR018819">
    <property type="entry name" value="Nur1/Mug154"/>
</dbReference>
<evidence type="ECO:0000256" key="4">
    <source>
        <dbReference type="ARBA" id="ARBA00023136"/>
    </source>
</evidence>
<evidence type="ECO:0000256" key="1">
    <source>
        <dbReference type="ARBA" id="ARBA00004127"/>
    </source>
</evidence>